<dbReference type="Proteomes" id="UP000289629">
    <property type="component" value="Chromosome"/>
</dbReference>
<evidence type="ECO:0000313" key="3">
    <source>
        <dbReference type="EMBL" id="VEU61408.1"/>
    </source>
</evidence>
<keyword evidence="2" id="KW-1133">Transmembrane helix</keyword>
<dbReference type="KEGG" id="mds:MDIS_01060"/>
<evidence type="ECO:0000256" key="1">
    <source>
        <dbReference type="SAM" id="Coils"/>
    </source>
</evidence>
<keyword evidence="1" id="KW-0175">Coiled coil</keyword>
<reference evidence="3 4" key="1">
    <citation type="submission" date="2019-01" db="EMBL/GenBank/DDBJ databases">
        <authorList>
            <consortium name="Pathogen Informatics"/>
        </authorList>
    </citation>
    <scope>NUCLEOTIDE SEQUENCE [LARGE SCALE GENOMIC DNA]</scope>
    <source>
        <strain evidence="3 4">NCTC10125</strain>
    </source>
</reference>
<keyword evidence="2" id="KW-0472">Membrane</keyword>
<dbReference type="RefSeq" id="WP_044635259.1">
    <property type="nucleotide sequence ID" value="NZ_CP007229.1"/>
</dbReference>
<dbReference type="AlphaFoldDB" id="A0AAJ5NS63"/>
<sequence>MSKFARFLSTVLAVVIGNIVLFAIIIGTLYFLFKKQIENFQIDKITKTISDVQEAVGKFDSEQLKKFQEGFDKFSSLDIDSLKTQLENVKDLSQKLDEAIKEIKKIQNNSQSASTAVSQAVSTSHIFEFTNNLKLIQNFKIY</sequence>
<keyword evidence="2" id="KW-0812">Transmembrane</keyword>
<protein>
    <submittedName>
        <fullName evidence="3">Uncharacterized protein</fullName>
    </submittedName>
</protein>
<gene>
    <name evidence="3" type="ORF">NCTC10125_00207</name>
</gene>
<dbReference type="EMBL" id="LR214971">
    <property type="protein sequence ID" value="VEU61408.1"/>
    <property type="molecule type" value="Genomic_DNA"/>
</dbReference>
<feature type="transmembrane region" description="Helical" evidence="2">
    <location>
        <begin position="7"/>
        <end position="33"/>
    </location>
</feature>
<evidence type="ECO:0000256" key="2">
    <source>
        <dbReference type="SAM" id="Phobius"/>
    </source>
</evidence>
<accession>A0AAJ5NS63</accession>
<name>A0AAJ5NS63_9BACT</name>
<evidence type="ECO:0000313" key="4">
    <source>
        <dbReference type="Proteomes" id="UP000289629"/>
    </source>
</evidence>
<proteinExistence type="predicted"/>
<feature type="coiled-coil region" evidence="1">
    <location>
        <begin position="79"/>
        <end position="116"/>
    </location>
</feature>
<organism evidence="3 4">
    <name type="scientific">Mesomycoplasma dispar</name>
    <dbReference type="NCBI Taxonomy" id="86660"/>
    <lineage>
        <taxon>Bacteria</taxon>
        <taxon>Bacillati</taxon>
        <taxon>Mycoplasmatota</taxon>
        <taxon>Mycoplasmoidales</taxon>
        <taxon>Metamycoplasmataceae</taxon>
        <taxon>Mesomycoplasma</taxon>
    </lineage>
</organism>